<accession>A0A1G8YD10</accession>
<sequence>MNKYTFTYNLVDGTKVIFENIEGKTPQSALNSIKVVENENICGLEKVDGDITTMIHIFKANILTMEVSYPTEESVQARKSKAKAAKK</sequence>
<proteinExistence type="predicted"/>
<dbReference type="EMBL" id="FNFI01000004">
    <property type="protein sequence ID" value="SDK00557.1"/>
    <property type="molecule type" value="Genomic_DNA"/>
</dbReference>
<gene>
    <name evidence="1" type="ORF">SAMN05216187_10468</name>
</gene>
<dbReference type="AlphaFoldDB" id="A0A1G8YD10"/>
<dbReference type="STRING" id="586411.SAMN05216187_10468"/>
<name>A0A1G8YD10_9STAP</name>
<organism evidence="1 2">
    <name type="scientific">Jeotgalicoccus aerolatus</name>
    <dbReference type="NCBI Taxonomy" id="709510"/>
    <lineage>
        <taxon>Bacteria</taxon>
        <taxon>Bacillati</taxon>
        <taxon>Bacillota</taxon>
        <taxon>Bacilli</taxon>
        <taxon>Bacillales</taxon>
        <taxon>Staphylococcaceae</taxon>
        <taxon>Jeotgalicoccus</taxon>
    </lineage>
</organism>
<protein>
    <submittedName>
        <fullName evidence="1">Uncharacterized protein</fullName>
    </submittedName>
</protein>
<dbReference type="OrthoDB" id="9849858at2"/>
<reference evidence="2" key="1">
    <citation type="submission" date="2016-10" db="EMBL/GenBank/DDBJ databases">
        <authorList>
            <person name="Varghese N."/>
            <person name="Submissions S."/>
        </authorList>
    </citation>
    <scope>NUCLEOTIDE SEQUENCE [LARGE SCALE GENOMIC DNA]</scope>
    <source>
        <strain evidence="2">CGMCC 1.8911</strain>
    </source>
</reference>
<dbReference type="Proteomes" id="UP000242700">
    <property type="component" value="Unassembled WGS sequence"/>
</dbReference>
<evidence type="ECO:0000313" key="2">
    <source>
        <dbReference type="Proteomes" id="UP000242700"/>
    </source>
</evidence>
<evidence type="ECO:0000313" key="1">
    <source>
        <dbReference type="EMBL" id="SDK00557.1"/>
    </source>
</evidence>
<dbReference type="RefSeq" id="WP_092596271.1">
    <property type="nucleotide sequence ID" value="NZ_FNFI01000004.1"/>
</dbReference>